<sequence>MLPSTAASRPSRSSRLMPVAFLTQPMLRACRRRHRWPSPSMSVPSTHHSPSALDACCCGCRPCVLCLHPSSPSFSSCAWWARHPSRRSSGTCFCQGAPLTGPMARASDGPFQDTWKLGPCRDHGDQGPSFSSETDFFF</sequence>
<name>A6K9S9_RAT</name>
<dbReference type="EMBL" id="CH474031">
    <property type="protein sequence ID" value="EDL90807.1"/>
    <property type="molecule type" value="Genomic_DNA"/>
</dbReference>
<dbReference type="AlphaFoldDB" id="A6K9S9"/>
<keyword evidence="1" id="KW-0675">Receptor</keyword>
<evidence type="ECO:0000313" key="1">
    <source>
        <dbReference type="EMBL" id="EDL90807.1"/>
    </source>
</evidence>
<organism evidence="1 2">
    <name type="scientific">Rattus norvegicus</name>
    <name type="common">Rat</name>
    <dbReference type="NCBI Taxonomy" id="10116"/>
    <lineage>
        <taxon>Eukaryota</taxon>
        <taxon>Metazoa</taxon>
        <taxon>Chordata</taxon>
        <taxon>Craniata</taxon>
        <taxon>Vertebrata</taxon>
        <taxon>Euteleostomi</taxon>
        <taxon>Mammalia</taxon>
        <taxon>Eutheria</taxon>
        <taxon>Euarchontoglires</taxon>
        <taxon>Glires</taxon>
        <taxon>Rodentia</taxon>
        <taxon>Myomorpha</taxon>
        <taxon>Muroidea</taxon>
        <taxon>Muridae</taxon>
        <taxon>Murinae</taxon>
        <taxon>Rattus</taxon>
    </lineage>
</organism>
<proteinExistence type="predicted"/>
<dbReference type="RGD" id="621685">
    <property type="gene designation" value="Nr2f6"/>
</dbReference>
<dbReference type="Proteomes" id="UP000234681">
    <property type="component" value="Chromosome 16"/>
</dbReference>
<accession>A6K9S9</accession>
<reference evidence="1 2" key="1">
    <citation type="submission" date="2005-09" db="EMBL/GenBank/DDBJ databases">
        <authorList>
            <person name="Mural R.J."/>
            <person name="Li P.W."/>
            <person name="Adams M.D."/>
            <person name="Amanatides P.G."/>
            <person name="Baden-Tillson H."/>
            <person name="Barnstead M."/>
            <person name="Chin S.H."/>
            <person name="Dew I."/>
            <person name="Evans C.A."/>
            <person name="Ferriera S."/>
            <person name="Flanigan M."/>
            <person name="Fosler C."/>
            <person name="Glodek A."/>
            <person name="Gu Z."/>
            <person name="Holt R.A."/>
            <person name="Jennings D."/>
            <person name="Kraft C.L."/>
            <person name="Lu F."/>
            <person name="Nguyen T."/>
            <person name="Nusskern D.R."/>
            <person name="Pfannkoch C.M."/>
            <person name="Sitter C."/>
            <person name="Sutton G.G."/>
            <person name="Venter J.C."/>
            <person name="Wang Z."/>
            <person name="Woodage T."/>
            <person name="Zheng X.H."/>
            <person name="Zhong F."/>
        </authorList>
    </citation>
    <scope>NUCLEOTIDE SEQUENCE [LARGE SCALE GENOMIC DNA]</scope>
    <source>
        <strain>BN</strain>
        <strain evidence="2">Sprague-Dawley</strain>
    </source>
</reference>
<gene>
    <name evidence="1 3" type="primary">Nr2f6</name>
    <name evidence="1" type="ORF">rCG_38778</name>
</gene>
<evidence type="ECO:0000313" key="3">
    <source>
        <dbReference type="RGD" id="621685"/>
    </source>
</evidence>
<evidence type="ECO:0000313" key="2">
    <source>
        <dbReference type="Proteomes" id="UP000234681"/>
    </source>
</evidence>
<protein>
    <submittedName>
        <fullName evidence="1">Nuclear receptor subfamily 2, group F, member 6, isoform CRA_a</fullName>
    </submittedName>
</protein>